<dbReference type="Pfam" id="PF02627">
    <property type="entry name" value="CMD"/>
    <property type="match status" value="1"/>
</dbReference>
<gene>
    <name evidence="2" type="ORF">GO608_18820</name>
</gene>
<organism evidence="2 3">
    <name type="scientific">Aromatoleum buckelii</name>
    <dbReference type="NCBI Taxonomy" id="200254"/>
    <lineage>
        <taxon>Bacteria</taxon>
        <taxon>Pseudomonadati</taxon>
        <taxon>Pseudomonadota</taxon>
        <taxon>Betaproteobacteria</taxon>
        <taxon>Rhodocyclales</taxon>
        <taxon>Rhodocyclaceae</taxon>
        <taxon>Aromatoleum</taxon>
    </lineage>
</organism>
<evidence type="ECO:0000313" key="2">
    <source>
        <dbReference type="EMBL" id="NMF95355.1"/>
    </source>
</evidence>
<feature type="domain" description="Carboxymuconolactone decarboxylase-like" evidence="1">
    <location>
        <begin position="12"/>
        <end position="93"/>
    </location>
</feature>
<comment type="caution">
    <text evidence="2">The sequence shown here is derived from an EMBL/GenBank/DDBJ whole genome shotgun (WGS) entry which is preliminary data.</text>
</comment>
<evidence type="ECO:0000313" key="3">
    <source>
        <dbReference type="Proteomes" id="UP000601990"/>
    </source>
</evidence>
<dbReference type="PANTHER" id="PTHR34846:SF10">
    <property type="entry name" value="CYTOPLASMIC PROTEIN"/>
    <property type="match status" value="1"/>
</dbReference>
<dbReference type="SUPFAM" id="SSF69118">
    <property type="entry name" value="AhpD-like"/>
    <property type="match status" value="1"/>
</dbReference>
<keyword evidence="3" id="KW-1185">Reference proteome</keyword>
<name>A0ABX1N7T5_9RHOO</name>
<dbReference type="EMBL" id="WTVH01000066">
    <property type="protein sequence ID" value="NMF95355.1"/>
    <property type="molecule type" value="Genomic_DNA"/>
</dbReference>
<reference evidence="2" key="1">
    <citation type="submission" date="2019-12" db="EMBL/GenBank/DDBJ databases">
        <title>Comparative genomics gives insights into the taxonomy of the Azoarcus-Aromatoleum group and reveals separate origins of nif in the plant-associated Azoarcus and non-plant-associated Aromatoleum sub-groups.</title>
        <authorList>
            <person name="Lafos M."/>
            <person name="Maluk M."/>
            <person name="Batista M."/>
            <person name="Junghare M."/>
            <person name="Carmona M."/>
            <person name="Faoro H."/>
            <person name="Cruz L.M."/>
            <person name="Battistoni F."/>
            <person name="De Souza E."/>
            <person name="Pedrosa F."/>
            <person name="Chen W.-M."/>
            <person name="Poole P.S."/>
            <person name="Dixon R.A."/>
            <person name="James E.K."/>
        </authorList>
    </citation>
    <scope>NUCLEOTIDE SEQUENCE</scope>
    <source>
        <strain evidence="2">U120</strain>
    </source>
</reference>
<dbReference type="PANTHER" id="PTHR34846">
    <property type="entry name" value="4-CARBOXYMUCONOLACTONE DECARBOXYLASE FAMILY PROTEIN (AFU_ORTHOLOGUE AFUA_6G11590)"/>
    <property type="match status" value="1"/>
</dbReference>
<dbReference type="Proteomes" id="UP000601990">
    <property type="component" value="Unassembled WGS sequence"/>
</dbReference>
<protein>
    <submittedName>
        <fullName evidence="2">Carboxymuconolactone decarboxylase family protein</fullName>
    </submittedName>
</protein>
<dbReference type="NCBIfam" id="TIGR00778">
    <property type="entry name" value="ahpD_dom"/>
    <property type="match status" value="1"/>
</dbReference>
<sequence length="146" mass="16264">MEQRFDITKLIPEGYKTMYALHTYVQGAGLDLGLLELVRLRVSQTNGCGFCVAMHIPLARKYGITEHQINLVATWKESPVFSVRERAALAWADAVTALAGQEVPDTVYEQVKAEFSPEEIANLTLCIGEINTWNRLMIASRTPPAL</sequence>
<accession>A0ABX1N7T5</accession>
<evidence type="ECO:0000259" key="1">
    <source>
        <dbReference type="Pfam" id="PF02627"/>
    </source>
</evidence>
<dbReference type="Gene3D" id="1.20.1290.10">
    <property type="entry name" value="AhpD-like"/>
    <property type="match status" value="1"/>
</dbReference>
<dbReference type="InterPro" id="IPR004675">
    <property type="entry name" value="AhpD_core"/>
</dbReference>
<dbReference type="InterPro" id="IPR003779">
    <property type="entry name" value="CMD-like"/>
</dbReference>
<proteinExistence type="predicted"/>
<dbReference type="RefSeq" id="WP_011239640.1">
    <property type="nucleotide sequence ID" value="NZ_WTVH02000001.1"/>
</dbReference>
<dbReference type="InterPro" id="IPR029032">
    <property type="entry name" value="AhpD-like"/>
</dbReference>